<keyword evidence="6" id="KW-0175">Coiled coil</keyword>
<evidence type="ECO:0000256" key="4">
    <source>
        <dbReference type="ARBA" id="ARBA00023136"/>
    </source>
</evidence>
<sequence>MSKVGKRLFKVVACFVQILLVVVLVAITIISFAYKLPILSRLGLTFYTVVSGSMEPTIATGSLIYSGKFSLEDLKKGDIITFVHSVDGGGSSIVTHRIDDVKKADIITFTADKKEQKTTKISFVTKGDANGSVDQKEVLPNQVLGKYQWGIPKLGYIAVFTQTQTGFVVLVVLPALILIVWEIFSVVMHFKKKYQKKSEEEVKELKKELEKTKKKVKKVIKKV</sequence>
<dbReference type="PRINTS" id="PR00728">
    <property type="entry name" value="SIGNALPTASE"/>
</dbReference>
<gene>
    <name evidence="8" type="ORF">UV74_C0013G0421</name>
</gene>
<dbReference type="GO" id="GO:0016020">
    <property type="term" value="C:membrane"/>
    <property type="evidence" value="ECO:0007669"/>
    <property type="project" value="UniProtKB-SubCell"/>
</dbReference>
<evidence type="ECO:0000313" key="8">
    <source>
        <dbReference type="EMBL" id="KKS97299.1"/>
    </source>
</evidence>
<evidence type="ECO:0000256" key="2">
    <source>
        <dbReference type="ARBA" id="ARBA00022692"/>
    </source>
</evidence>
<dbReference type="InterPro" id="IPR036286">
    <property type="entry name" value="LexA/Signal_pep-like_sf"/>
</dbReference>
<reference evidence="8 9" key="1">
    <citation type="journal article" date="2015" name="Nature">
        <title>rRNA introns, odd ribosomes, and small enigmatic genomes across a large radiation of phyla.</title>
        <authorList>
            <person name="Brown C.T."/>
            <person name="Hug L.A."/>
            <person name="Thomas B.C."/>
            <person name="Sharon I."/>
            <person name="Castelle C.J."/>
            <person name="Singh A."/>
            <person name="Wilkins M.J."/>
            <person name="Williams K.H."/>
            <person name="Banfield J.F."/>
        </authorList>
    </citation>
    <scope>NUCLEOTIDE SEQUENCE [LARGE SCALE GENOMIC DNA]</scope>
</reference>
<dbReference type="SUPFAM" id="SSF51306">
    <property type="entry name" value="LexA/Signal peptidase"/>
    <property type="match status" value="1"/>
</dbReference>
<feature type="coiled-coil region" evidence="6">
    <location>
        <begin position="191"/>
        <end position="222"/>
    </location>
</feature>
<comment type="subcellular location">
    <subcellularLocation>
        <location evidence="1">Membrane</location>
    </subcellularLocation>
</comment>
<name>A0A0G1DHX8_9BACT</name>
<keyword evidence="3 7" id="KW-1133">Transmembrane helix</keyword>
<evidence type="ECO:0000256" key="1">
    <source>
        <dbReference type="ARBA" id="ARBA00004370"/>
    </source>
</evidence>
<dbReference type="STRING" id="1618578.UV74_C0013G0421"/>
<dbReference type="GO" id="GO:0006465">
    <property type="term" value="P:signal peptide processing"/>
    <property type="evidence" value="ECO:0007669"/>
    <property type="project" value="UniProtKB-UniRule"/>
</dbReference>
<evidence type="ECO:0000313" key="9">
    <source>
        <dbReference type="Proteomes" id="UP000034090"/>
    </source>
</evidence>
<keyword evidence="2 7" id="KW-0812">Transmembrane</keyword>
<evidence type="ECO:0000256" key="5">
    <source>
        <dbReference type="NCBIfam" id="TIGR02228"/>
    </source>
</evidence>
<dbReference type="GO" id="GO:0004252">
    <property type="term" value="F:serine-type endopeptidase activity"/>
    <property type="evidence" value="ECO:0007669"/>
    <property type="project" value="UniProtKB-UniRule"/>
</dbReference>
<dbReference type="AlphaFoldDB" id="A0A0G1DHX8"/>
<dbReference type="PANTHER" id="PTHR10806:SF6">
    <property type="entry name" value="SIGNAL PEPTIDASE COMPLEX CATALYTIC SUBUNIT SEC11"/>
    <property type="match status" value="1"/>
</dbReference>
<dbReference type="EMBL" id="LCFQ01000013">
    <property type="protein sequence ID" value="KKS97299.1"/>
    <property type="molecule type" value="Genomic_DNA"/>
</dbReference>
<dbReference type="InterPro" id="IPR019533">
    <property type="entry name" value="Peptidase_S26"/>
</dbReference>
<dbReference type="CDD" id="cd06530">
    <property type="entry name" value="S26_SPase_I"/>
    <property type="match status" value="1"/>
</dbReference>
<dbReference type="InterPro" id="IPR001733">
    <property type="entry name" value="Peptidase_S26B"/>
</dbReference>
<dbReference type="Proteomes" id="UP000034090">
    <property type="component" value="Unassembled WGS sequence"/>
</dbReference>
<keyword evidence="4 7" id="KW-0472">Membrane</keyword>
<accession>A0A0G1DHX8</accession>
<feature type="transmembrane region" description="Helical" evidence="7">
    <location>
        <begin position="12"/>
        <end position="34"/>
    </location>
</feature>
<protein>
    <recommendedName>
        <fullName evidence="5">Signal peptidase I</fullName>
        <ecNumber evidence="5">3.4.21.89</ecNumber>
    </recommendedName>
</protein>
<dbReference type="NCBIfam" id="TIGR02228">
    <property type="entry name" value="sigpep_I_arch"/>
    <property type="match status" value="1"/>
</dbReference>
<comment type="caution">
    <text evidence="8">The sequence shown here is derived from an EMBL/GenBank/DDBJ whole genome shotgun (WGS) entry which is preliminary data.</text>
</comment>
<dbReference type="GO" id="GO:0009003">
    <property type="term" value="F:signal peptidase activity"/>
    <property type="evidence" value="ECO:0007669"/>
    <property type="project" value="UniProtKB-EC"/>
</dbReference>
<evidence type="ECO:0000256" key="7">
    <source>
        <dbReference type="SAM" id="Phobius"/>
    </source>
</evidence>
<evidence type="ECO:0000256" key="6">
    <source>
        <dbReference type="SAM" id="Coils"/>
    </source>
</evidence>
<proteinExistence type="predicted"/>
<feature type="transmembrane region" description="Helical" evidence="7">
    <location>
        <begin position="167"/>
        <end position="188"/>
    </location>
</feature>
<dbReference type="EC" id="3.4.21.89" evidence="5"/>
<organism evidence="8 9">
    <name type="scientific">Candidatus Woesebacteria bacterium GW2011_GWB1_43_14</name>
    <dbReference type="NCBI Taxonomy" id="1618578"/>
    <lineage>
        <taxon>Bacteria</taxon>
        <taxon>Candidatus Woeseibacteriota</taxon>
    </lineage>
</organism>
<dbReference type="PANTHER" id="PTHR10806">
    <property type="entry name" value="SIGNAL PEPTIDASE COMPLEX CATALYTIC SUBUNIT SEC11"/>
    <property type="match status" value="1"/>
</dbReference>
<evidence type="ECO:0000256" key="3">
    <source>
        <dbReference type="ARBA" id="ARBA00022989"/>
    </source>
</evidence>